<protein>
    <recommendedName>
        <fullName evidence="3">N-acetyltransferase domain-containing protein</fullName>
    </recommendedName>
</protein>
<dbReference type="EMBL" id="AAUW01000013">
    <property type="protein sequence ID" value="EAV42726.1"/>
    <property type="molecule type" value="Genomic_DNA"/>
</dbReference>
<sequence length="240" mass="26405">MDVDGRMIAGRQEACAHNNALWCDAILKSAGAKTAFHAGFWCARDKTLPLYPNIVTLSPKPGADFFAALTDLPEGAGVKDSFDSLDLGPSGFQKLFSGTWLFRPPVSSKRAPVSSDWHKVATSESLRKWLVGWNSNESLHAVFPPRLLERKAIDFAAIVKDGTVKAGAVFNTGPKLDGKDVLGISNVFCRKTWLYSALHDLLEPFPNRPLCTYENDASVLPVYRQHGFEPCGQLSVWLKQ</sequence>
<organism evidence="1 2">
    <name type="scientific">Roseibium aggregatum (strain ATCC 25650 / DSM 13394 / JCM 20685 / NBRC 16684 / NCIMB 2208 / IAM 12614 / B1)</name>
    <name type="common">Stappia aggregata</name>
    <dbReference type="NCBI Taxonomy" id="384765"/>
    <lineage>
        <taxon>Bacteria</taxon>
        <taxon>Pseudomonadati</taxon>
        <taxon>Pseudomonadota</taxon>
        <taxon>Alphaproteobacteria</taxon>
        <taxon>Hyphomicrobiales</taxon>
        <taxon>Stappiaceae</taxon>
        <taxon>Roseibium</taxon>
    </lineage>
</organism>
<accession>A0NX67</accession>
<evidence type="ECO:0000313" key="1">
    <source>
        <dbReference type="EMBL" id="EAV42726.1"/>
    </source>
</evidence>
<reference evidence="1 2" key="1">
    <citation type="submission" date="2006-05" db="EMBL/GenBank/DDBJ databases">
        <authorList>
            <person name="King G."/>
            <person name="Ferriera S."/>
            <person name="Johnson J."/>
            <person name="Kravitz S."/>
            <person name="Beeson K."/>
            <person name="Sutton G."/>
            <person name="Rogers Y.-H."/>
            <person name="Friedman R."/>
            <person name="Frazier M."/>
            <person name="Venter J.C."/>
        </authorList>
    </citation>
    <scope>NUCLEOTIDE SEQUENCE [LARGE SCALE GENOMIC DNA]</scope>
    <source>
        <strain evidence="2">ATCC 25650 / DSM 13394 / JCM 20685 / NBRC 16684 / NCIMB 2208 / IAM 12614 / B1</strain>
    </source>
</reference>
<comment type="caution">
    <text evidence="1">The sequence shown here is derived from an EMBL/GenBank/DDBJ whole genome shotgun (WGS) entry which is preliminary data.</text>
</comment>
<dbReference type="AlphaFoldDB" id="A0NX67"/>
<proteinExistence type="predicted"/>
<dbReference type="eggNOG" id="ENOG5032SCT">
    <property type="taxonomic scope" value="Bacteria"/>
</dbReference>
<evidence type="ECO:0000313" key="2">
    <source>
        <dbReference type="Proteomes" id="UP000004848"/>
    </source>
</evidence>
<dbReference type="Proteomes" id="UP000004848">
    <property type="component" value="Unassembled WGS sequence"/>
</dbReference>
<name>A0NX67_ROSAI</name>
<gene>
    <name evidence="1" type="ORF">SIAM614_27228</name>
</gene>
<evidence type="ECO:0008006" key="3">
    <source>
        <dbReference type="Google" id="ProtNLM"/>
    </source>
</evidence>